<name>A0A4R2BD37_9BACI</name>
<proteinExistence type="predicted"/>
<keyword evidence="3" id="KW-1185">Reference proteome</keyword>
<dbReference type="Proteomes" id="UP000295689">
    <property type="component" value="Unassembled WGS sequence"/>
</dbReference>
<keyword evidence="1" id="KW-1133">Transmembrane helix</keyword>
<feature type="transmembrane region" description="Helical" evidence="1">
    <location>
        <begin position="32"/>
        <end position="53"/>
    </location>
</feature>
<sequence>MEKIKAAVQTFVEDINSEDSATIEVFGQTTNWLFSLILFLGVPFLTFVIFQFITLI</sequence>
<evidence type="ECO:0000313" key="3">
    <source>
        <dbReference type="Proteomes" id="UP000295689"/>
    </source>
</evidence>
<dbReference type="RefSeq" id="WP_158287074.1">
    <property type="nucleotide sequence ID" value="NZ_JABUHM010000004.1"/>
</dbReference>
<gene>
    <name evidence="2" type="ORF">EV146_10640</name>
</gene>
<comment type="caution">
    <text evidence="2">The sequence shown here is derived from an EMBL/GenBank/DDBJ whole genome shotgun (WGS) entry which is preliminary data.</text>
</comment>
<reference evidence="2 3" key="1">
    <citation type="journal article" date="2015" name="Stand. Genomic Sci.">
        <title>Genomic Encyclopedia of Bacterial and Archaeal Type Strains, Phase III: the genomes of soil and plant-associated and newly described type strains.</title>
        <authorList>
            <person name="Whitman W.B."/>
            <person name="Woyke T."/>
            <person name="Klenk H.P."/>
            <person name="Zhou Y."/>
            <person name="Lilburn T.G."/>
            <person name="Beck B.J."/>
            <person name="De Vos P."/>
            <person name="Vandamme P."/>
            <person name="Eisen J.A."/>
            <person name="Garrity G."/>
            <person name="Hugenholtz P."/>
            <person name="Kyrpides N.C."/>
        </authorList>
    </citation>
    <scope>NUCLEOTIDE SEQUENCE [LARGE SCALE GENOMIC DNA]</scope>
    <source>
        <strain evidence="2 3">CV53</strain>
    </source>
</reference>
<dbReference type="AlphaFoldDB" id="A0A4R2BD37"/>
<protein>
    <submittedName>
        <fullName evidence="2">Uncharacterized protein</fullName>
    </submittedName>
</protein>
<accession>A0A4R2BD37</accession>
<keyword evidence="1" id="KW-0812">Transmembrane</keyword>
<evidence type="ECO:0000256" key="1">
    <source>
        <dbReference type="SAM" id="Phobius"/>
    </source>
</evidence>
<organism evidence="2 3">
    <name type="scientific">Mesobacillus foraminis</name>
    <dbReference type="NCBI Taxonomy" id="279826"/>
    <lineage>
        <taxon>Bacteria</taxon>
        <taxon>Bacillati</taxon>
        <taxon>Bacillota</taxon>
        <taxon>Bacilli</taxon>
        <taxon>Bacillales</taxon>
        <taxon>Bacillaceae</taxon>
        <taxon>Mesobacillus</taxon>
    </lineage>
</organism>
<keyword evidence="1" id="KW-0472">Membrane</keyword>
<evidence type="ECO:0000313" key="2">
    <source>
        <dbReference type="EMBL" id="TCN24841.1"/>
    </source>
</evidence>
<dbReference type="EMBL" id="SLVV01000006">
    <property type="protein sequence ID" value="TCN24841.1"/>
    <property type="molecule type" value="Genomic_DNA"/>
</dbReference>